<protein>
    <recommendedName>
        <fullName evidence="3">Paraquat-inducible protein A</fullName>
    </recommendedName>
</protein>
<evidence type="ECO:0008006" key="3">
    <source>
        <dbReference type="Google" id="ProtNLM"/>
    </source>
</evidence>
<dbReference type="Proteomes" id="UP000198604">
    <property type="component" value="Unassembled WGS sequence"/>
</dbReference>
<dbReference type="STRING" id="1608583.BN1356_01513"/>
<dbReference type="AlphaFoldDB" id="A0A0E4CT09"/>
<organism evidence="1 2">
    <name type="scientific">Streptococcus varani</name>
    <dbReference type="NCBI Taxonomy" id="1608583"/>
    <lineage>
        <taxon>Bacteria</taxon>
        <taxon>Bacillati</taxon>
        <taxon>Bacillota</taxon>
        <taxon>Bacilli</taxon>
        <taxon>Lactobacillales</taxon>
        <taxon>Streptococcaceae</taxon>
        <taxon>Streptococcus</taxon>
    </lineage>
</organism>
<evidence type="ECO:0000313" key="2">
    <source>
        <dbReference type="Proteomes" id="UP000198604"/>
    </source>
</evidence>
<gene>
    <name evidence="1" type="ORF">BN1356_01513</name>
</gene>
<evidence type="ECO:0000313" key="1">
    <source>
        <dbReference type="EMBL" id="CQR25170.1"/>
    </source>
</evidence>
<sequence length="54" mass="6290">MRYEETEVGICKECGCTLTTPCIDQKFGSCWWMDKNQNLCSHCFYGLNMEEVDV</sequence>
<accession>A0A0E4CT09</accession>
<dbReference type="EMBL" id="CTEN01000003">
    <property type="protein sequence ID" value="CQR25170.1"/>
    <property type="molecule type" value="Genomic_DNA"/>
</dbReference>
<reference evidence="2" key="1">
    <citation type="submission" date="2015-03" db="EMBL/GenBank/DDBJ databases">
        <authorList>
            <person name="Urmite Genomes"/>
        </authorList>
    </citation>
    <scope>NUCLEOTIDE SEQUENCE [LARGE SCALE GENOMIC DNA]</scope>
    <source>
        <strain evidence="2">FF10</strain>
    </source>
</reference>
<keyword evidence="2" id="KW-1185">Reference proteome</keyword>
<dbReference type="RefSeq" id="WP_093650742.1">
    <property type="nucleotide sequence ID" value="NZ_CTEN01000003.1"/>
</dbReference>
<proteinExistence type="predicted"/>
<dbReference type="OrthoDB" id="2234907at2"/>
<name>A0A0E4CT09_9STRE</name>